<sequence>MKRYVLTCELKDDPILKKEYVDHHKKVWPEIVDSIKKSGILHMEIFNLETSLVMIIDTTPEFSFEEKAKMDAKNEKVQRWEELMWKYQKKIPSAQPGQKWVLMNKIFSLPQ</sequence>
<dbReference type="PANTHER" id="PTHR43239">
    <property type="entry name" value="UPF0734 PROTEIN DDB_G0273871/DDB_G0273177"/>
    <property type="match status" value="1"/>
</dbReference>
<evidence type="ECO:0000313" key="1">
    <source>
        <dbReference type="EMBL" id="UZH56681.1"/>
    </source>
</evidence>
<dbReference type="InterPro" id="IPR008000">
    <property type="entry name" value="Rham/fucose_mutarotase"/>
</dbReference>
<dbReference type="EMBL" id="CP069620">
    <property type="protein sequence ID" value="UZH56681.1"/>
    <property type="molecule type" value="Genomic_DNA"/>
</dbReference>
<proteinExistence type="predicted"/>
<dbReference type="Proteomes" id="UP001163981">
    <property type="component" value="Chromosome"/>
</dbReference>
<keyword evidence="2" id="KW-1185">Reference proteome</keyword>
<dbReference type="InterPro" id="IPR052996">
    <property type="entry name" value="Carb_Metab_Mutarotase"/>
</dbReference>
<protein>
    <submittedName>
        <fullName evidence="1">L-rhamnose mutarotase</fullName>
    </submittedName>
</protein>
<dbReference type="InterPro" id="IPR011008">
    <property type="entry name" value="Dimeric_a/b-barrel"/>
</dbReference>
<dbReference type="Gene3D" id="3.30.70.100">
    <property type="match status" value="1"/>
</dbReference>
<name>A0ABY6NVL7_9FLAO</name>
<organism evidence="1 2">
    <name type="scientific">Salinimicrobium tongyeongense</name>
    <dbReference type="NCBI Taxonomy" id="2809707"/>
    <lineage>
        <taxon>Bacteria</taxon>
        <taxon>Pseudomonadati</taxon>
        <taxon>Bacteroidota</taxon>
        <taxon>Flavobacteriia</taxon>
        <taxon>Flavobacteriales</taxon>
        <taxon>Flavobacteriaceae</taxon>
        <taxon>Salinimicrobium</taxon>
    </lineage>
</organism>
<dbReference type="Pfam" id="PF05336">
    <property type="entry name" value="rhaM"/>
    <property type="match status" value="1"/>
</dbReference>
<gene>
    <name evidence="1" type="ORF">JRG66_07460</name>
</gene>
<accession>A0ABY6NVL7</accession>
<evidence type="ECO:0000313" key="2">
    <source>
        <dbReference type="Proteomes" id="UP001163981"/>
    </source>
</evidence>
<dbReference type="RefSeq" id="WP_265165312.1">
    <property type="nucleotide sequence ID" value="NZ_CP069620.1"/>
</dbReference>
<dbReference type="PANTHER" id="PTHR43239:SF1">
    <property type="entry name" value="UPF0734 PROTEIN DDB_G0273871_DDB_G0273177"/>
    <property type="match status" value="1"/>
</dbReference>
<dbReference type="SUPFAM" id="SSF54909">
    <property type="entry name" value="Dimeric alpha+beta barrel"/>
    <property type="match status" value="1"/>
</dbReference>
<reference evidence="1" key="1">
    <citation type="submission" date="2021-02" db="EMBL/GenBank/DDBJ databases">
        <title>Salinimicrobium sp. nov. isolated from seawater in Tongyeong, Republic of Korea.</title>
        <authorList>
            <person name="Lee S.-J."/>
        </authorList>
    </citation>
    <scope>NUCLEOTIDE SEQUENCE</scope>
    <source>
        <strain evidence="1">HN-2-9-2</strain>
    </source>
</reference>